<gene>
    <name evidence="6" type="primary">hydF</name>
    <name evidence="6" type="ORF">DMP05_08440</name>
</gene>
<evidence type="ECO:0000256" key="2">
    <source>
        <dbReference type="ARBA" id="ARBA00023134"/>
    </source>
</evidence>
<dbReference type="Pfam" id="PF18133">
    <property type="entry name" value="HydF_tetramer"/>
    <property type="match status" value="1"/>
</dbReference>
<dbReference type="GO" id="GO:0030488">
    <property type="term" value="P:tRNA methylation"/>
    <property type="evidence" value="ECO:0007669"/>
    <property type="project" value="TreeGrafter"/>
</dbReference>
<evidence type="ECO:0000256" key="1">
    <source>
        <dbReference type="ARBA" id="ARBA00022741"/>
    </source>
</evidence>
<dbReference type="GO" id="GO:0002098">
    <property type="term" value="P:tRNA wobble uridine modification"/>
    <property type="evidence" value="ECO:0007669"/>
    <property type="project" value="TreeGrafter"/>
</dbReference>
<dbReference type="Gene3D" id="3.40.50.11420">
    <property type="match status" value="1"/>
</dbReference>
<dbReference type="RefSeq" id="WP_123220030.1">
    <property type="nucleotide sequence ID" value="NZ_JACHYQ010000003.1"/>
</dbReference>
<accession>A0A3N0I8S1</accession>
<dbReference type="InterPro" id="IPR005225">
    <property type="entry name" value="Small_GTP-bd"/>
</dbReference>
<dbReference type="InterPro" id="IPR040644">
    <property type="entry name" value="HydF_tetramer"/>
</dbReference>
<keyword evidence="7" id="KW-1185">Reference proteome</keyword>
<dbReference type="InterPro" id="IPR041606">
    <property type="entry name" value="HydF_dimer"/>
</dbReference>
<dbReference type="NCBIfam" id="TIGR00231">
    <property type="entry name" value="small_GTP"/>
    <property type="match status" value="1"/>
</dbReference>
<keyword evidence="2" id="KW-0342">GTP-binding</keyword>
<evidence type="ECO:0000259" key="3">
    <source>
        <dbReference type="Pfam" id="PF01926"/>
    </source>
</evidence>
<evidence type="ECO:0000313" key="7">
    <source>
        <dbReference type="Proteomes" id="UP000271472"/>
    </source>
</evidence>
<dbReference type="PANTHER" id="PTHR42714:SF6">
    <property type="entry name" value="TRANSLATION INITIATION FACTOR IF-2"/>
    <property type="match status" value="1"/>
</dbReference>
<sequence length="469" mass="49314">MGLNETPSGERVRIGFFGVRNAGKSSLVNAVCGQQVALASDVAGTTTDPVKKAMELLPLGPVDVIDTPGIDDEGDLGERRVSRAREVLRTCDVAVLVTDAAREPVQAERELAALFAERGLSCVIARNKVDLLGDAAAGGELRDLGALRMDEGDSRDARARAVAHACVDGVPGDAGSNGIAMRDDGLIDDAASADGGQDGASPRNANPAAFAPRVEVLVSAHTGQGVVELKEAIARLGSAAVSERRVVADLLSSDDKVVLVVPIDSSAPKGRIILPQQLVLRDVLDAHASAVVCQPEELDGVLASVGDVRLVITDSQVFGRVSRIVPETCPLTSFSILMARYKGNLRTLVEGASALGILTDESRVLISEGCTHHRQCEDIGTVKMPAWIRQHCGASPSFEFTQGNDFPEDVSDYDVVVHCGACMLNGKEMQRRLSVAAASGTPMVNYGVAIACMHGILERSLQPLRGFGI</sequence>
<dbReference type="Gene3D" id="3.40.50.300">
    <property type="entry name" value="P-loop containing nucleotide triphosphate hydrolases"/>
    <property type="match status" value="1"/>
</dbReference>
<dbReference type="Pfam" id="PF01926">
    <property type="entry name" value="MMR_HSR1"/>
    <property type="match status" value="1"/>
</dbReference>
<name>A0A3N0I8S1_9ACTN</name>
<proteinExistence type="predicted"/>
<organism evidence="6 7">
    <name type="scientific">Slackia isoflavoniconvertens</name>
    <dbReference type="NCBI Taxonomy" id="572010"/>
    <lineage>
        <taxon>Bacteria</taxon>
        <taxon>Bacillati</taxon>
        <taxon>Actinomycetota</taxon>
        <taxon>Coriobacteriia</taxon>
        <taxon>Eggerthellales</taxon>
        <taxon>Eggerthellaceae</taxon>
        <taxon>Slackia</taxon>
    </lineage>
</organism>
<dbReference type="InterPro" id="IPR027417">
    <property type="entry name" value="P-loop_NTPase"/>
</dbReference>
<reference evidence="7" key="1">
    <citation type="submission" date="2018-05" db="EMBL/GenBank/DDBJ databases">
        <title>Genome Sequencing of selected type strains of the family Eggerthellaceae.</title>
        <authorList>
            <person name="Danylec N."/>
            <person name="Stoll D.A."/>
            <person name="Doetsch A."/>
            <person name="Huch M."/>
        </authorList>
    </citation>
    <scope>NUCLEOTIDE SEQUENCE [LARGE SCALE GENOMIC DNA]</scope>
    <source>
        <strain evidence="7">DSM 22006</strain>
    </source>
</reference>
<protein>
    <submittedName>
        <fullName evidence="6">[FeFe] hydrogenase H-cluster maturation GTPase HydF</fullName>
    </submittedName>
</protein>
<evidence type="ECO:0000259" key="5">
    <source>
        <dbReference type="Pfam" id="PF18133"/>
    </source>
</evidence>
<evidence type="ECO:0000259" key="4">
    <source>
        <dbReference type="Pfam" id="PF18128"/>
    </source>
</evidence>
<dbReference type="AlphaFoldDB" id="A0A3N0I8S1"/>
<feature type="domain" description="Hydrogen maturase F tetramerization" evidence="5">
    <location>
        <begin position="347"/>
        <end position="463"/>
    </location>
</feature>
<dbReference type="Proteomes" id="UP000271472">
    <property type="component" value="Unassembled WGS sequence"/>
</dbReference>
<dbReference type="PANTHER" id="PTHR42714">
    <property type="entry name" value="TRNA MODIFICATION GTPASE GTPBP3"/>
    <property type="match status" value="1"/>
</dbReference>
<comment type="caution">
    <text evidence="6">The sequence shown here is derived from an EMBL/GenBank/DDBJ whole genome shotgun (WGS) entry which is preliminary data.</text>
</comment>
<dbReference type="SUPFAM" id="SSF52540">
    <property type="entry name" value="P-loop containing nucleoside triphosphate hydrolases"/>
    <property type="match status" value="1"/>
</dbReference>
<dbReference type="CDD" id="cd00880">
    <property type="entry name" value="Era_like"/>
    <property type="match status" value="1"/>
</dbReference>
<feature type="domain" description="Hydrogen maturase F dimerization" evidence="4">
    <location>
        <begin position="247"/>
        <end position="343"/>
    </location>
</feature>
<dbReference type="GeneID" id="98663281"/>
<dbReference type="EMBL" id="QIBZ01000017">
    <property type="protein sequence ID" value="RNM33389.1"/>
    <property type="molecule type" value="Genomic_DNA"/>
</dbReference>
<dbReference type="InterPro" id="IPR023873">
    <property type="entry name" value="FeFe-hyd_GTPase_HydF"/>
</dbReference>
<feature type="domain" description="G" evidence="3">
    <location>
        <begin position="13"/>
        <end position="128"/>
    </location>
</feature>
<dbReference type="InterPro" id="IPR006073">
    <property type="entry name" value="GTP-bd"/>
</dbReference>
<dbReference type="OrthoDB" id="9811338at2"/>
<dbReference type="Pfam" id="PF18128">
    <property type="entry name" value="HydF_dimer"/>
    <property type="match status" value="1"/>
</dbReference>
<keyword evidence="1" id="KW-0547">Nucleotide-binding</keyword>
<dbReference type="NCBIfam" id="TIGR03918">
    <property type="entry name" value="GTP_HydF"/>
    <property type="match status" value="1"/>
</dbReference>
<dbReference type="GO" id="GO:0005525">
    <property type="term" value="F:GTP binding"/>
    <property type="evidence" value="ECO:0007669"/>
    <property type="project" value="UniProtKB-KW"/>
</dbReference>
<evidence type="ECO:0000313" key="6">
    <source>
        <dbReference type="EMBL" id="RNM33389.1"/>
    </source>
</evidence>
<dbReference type="Gene3D" id="3.40.50.11410">
    <property type="match status" value="1"/>
</dbReference>
<dbReference type="GO" id="GO:0005737">
    <property type="term" value="C:cytoplasm"/>
    <property type="evidence" value="ECO:0007669"/>
    <property type="project" value="TreeGrafter"/>
</dbReference>